<gene>
    <name evidence="2" type="ORF">Tci_866143</name>
</gene>
<feature type="non-terminal residue" evidence="2">
    <location>
        <position position="1"/>
    </location>
</feature>
<protein>
    <submittedName>
        <fullName evidence="2">Uncharacterized protein</fullName>
    </submittedName>
</protein>
<evidence type="ECO:0000256" key="1">
    <source>
        <dbReference type="SAM" id="MobiDB-lite"/>
    </source>
</evidence>
<accession>A0A699SAA8</accession>
<dbReference type="AlphaFoldDB" id="A0A699SAA8"/>
<reference evidence="2" key="1">
    <citation type="journal article" date="2019" name="Sci. Rep.">
        <title>Draft genome of Tanacetum cinerariifolium, the natural source of mosquito coil.</title>
        <authorList>
            <person name="Yamashiro T."/>
            <person name="Shiraishi A."/>
            <person name="Satake H."/>
            <person name="Nakayama K."/>
        </authorList>
    </citation>
    <scope>NUCLEOTIDE SEQUENCE</scope>
</reference>
<organism evidence="2">
    <name type="scientific">Tanacetum cinerariifolium</name>
    <name type="common">Dalmatian daisy</name>
    <name type="synonym">Chrysanthemum cinerariifolium</name>
    <dbReference type="NCBI Taxonomy" id="118510"/>
    <lineage>
        <taxon>Eukaryota</taxon>
        <taxon>Viridiplantae</taxon>
        <taxon>Streptophyta</taxon>
        <taxon>Embryophyta</taxon>
        <taxon>Tracheophyta</taxon>
        <taxon>Spermatophyta</taxon>
        <taxon>Magnoliopsida</taxon>
        <taxon>eudicotyledons</taxon>
        <taxon>Gunneridae</taxon>
        <taxon>Pentapetalae</taxon>
        <taxon>asterids</taxon>
        <taxon>campanulids</taxon>
        <taxon>Asterales</taxon>
        <taxon>Asteraceae</taxon>
        <taxon>Asteroideae</taxon>
        <taxon>Anthemideae</taxon>
        <taxon>Anthemidinae</taxon>
        <taxon>Tanacetum</taxon>
    </lineage>
</organism>
<comment type="caution">
    <text evidence="2">The sequence shown here is derived from an EMBL/GenBank/DDBJ whole genome shotgun (WGS) entry which is preliminary data.</text>
</comment>
<name>A0A699SAA8_TANCI</name>
<feature type="region of interest" description="Disordered" evidence="1">
    <location>
        <begin position="39"/>
        <end position="70"/>
    </location>
</feature>
<evidence type="ECO:0000313" key="2">
    <source>
        <dbReference type="EMBL" id="GFC94173.1"/>
    </source>
</evidence>
<sequence>DERAHRRDVANTQPDATHEAVAEIEQSEAMHVHAIRANQEAAAEAQRRRQHGFTRPYALEPFTKNGGRQT</sequence>
<proteinExistence type="predicted"/>
<dbReference type="EMBL" id="BKCJ011147319">
    <property type="protein sequence ID" value="GFC94173.1"/>
    <property type="molecule type" value="Genomic_DNA"/>
</dbReference>